<name>A0A1H7PFR4_9GAMM</name>
<feature type="chain" id="PRO_5011691656" evidence="1">
    <location>
        <begin position="32"/>
        <end position="116"/>
    </location>
</feature>
<dbReference type="STRING" id="641665.GCA_002104455_00795"/>
<feature type="signal peptide" evidence="1">
    <location>
        <begin position="1"/>
        <end position="31"/>
    </location>
</feature>
<protein>
    <submittedName>
        <fullName evidence="2">Uncharacterized protein</fullName>
    </submittedName>
</protein>
<dbReference type="RefSeq" id="WP_085285191.1">
    <property type="nucleotide sequence ID" value="NZ_FOBI01000009.1"/>
</dbReference>
<dbReference type="EMBL" id="FOBI01000009">
    <property type="protein sequence ID" value="SEL34284.1"/>
    <property type="molecule type" value="Genomic_DNA"/>
</dbReference>
<accession>A0A1H7PFR4</accession>
<proteinExistence type="predicted"/>
<gene>
    <name evidence="2" type="ORF">SAMN05216262_10997</name>
</gene>
<dbReference type="AlphaFoldDB" id="A0A1H7PFR4"/>
<organism evidence="2 3">
    <name type="scientific">Colwellia chukchiensis</name>
    <dbReference type="NCBI Taxonomy" id="641665"/>
    <lineage>
        <taxon>Bacteria</taxon>
        <taxon>Pseudomonadati</taxon>
        <taxon>Pseudomonadota</taxon>
        <taxon>Gammaproteobacteria</taxon>
        <taxon>Alteromonadales</taxon>
        <taxon>Colwelliaceae</taxon>
        <taxon>Colwellia</taxon>
    </lineage>
</organism>
<evidence type="ECO:0000313" key="2">
    <source>
        <dbReference type="EMBL" id="SEL34284.1"/>
    </source>
</evidence>
<sequence length="116" mass="13912">MFNHDNYCSKCYTKLRIVLISLATFALTATASEEDALAKAQAQMNAEVLSKPFLAERPKEVDSYIKSMLEKKVKPPEYSGTYWRPGYTCRDLLRYNWVQYRNCRYYYRYYGRYYPY</sequence>
<keyword evidence="1" id="KW-0732">Signal</keyword>
<evidence type="ECO:0000256" key="1">
    <source>
        <dbReference type="SAM" id="SignalP"/>
    </source>
</evidence>
<evidence type="ECO:0000313" key="3">
    <source>
        <dbReference type="Proteomes" id="UP000199297"/>
    </source>
</evidence>
<reference evidence="3" key="1">
    <citation type="submission" date="2016-10" db="EMBL/GenBank/DDBJ databases">
        <authorList>
            <person name="Varghese N."/>
            <person name="Submissions S."/>
        </authorList>
    </citation>
    <scope>NUCLEOTIDE SEQUENCE [LARGE SCALE GENOMIC DNA]</scope>
    <source>
        <strain evidence="3">CGMCC 1.9127</strain>
    </source>
</reference>
<dbReference type="Proteomes" id="UP000199297">
    <property type="component" value="Unassembled WGS sequence"/>
</dbReference>
<keyword evidence="3" id="KW-1185">Reference proteome</keyword>